<dbReference type="EMBL" id="GG658170">
    <property type="protein sequence ID" value="EEO30894.1"/>
    <property type="molecule type" value="Genomic_DNA"/>
</dbReference>
<dbReference type="GO" id="GO:0003677">
    <property type="term" value="F:DNA binding"/>
    <property type="evidence" value="ECO:0007669"/>
    <property type="project" value="UniProtKB-KW"/>
</dbReference>
<evidence type="ECO:0000313" key="2">
    <source>
        <dbReference type="EMBL" id="EEO30894.1"/>
    </source>
</evidence>
<dbReference type="HOGENOM" id="CLU_066192_30_1_4"/>
<name>C3XCG8_OXAFO</name>
<gene>
    <name evidence="2" type="ORF">OFBG_01922</name>
</gene>
<feature type="domain" description="HTH cro/C1-type" evidence="1">
    <location>
        <begin position="17"/>
        <end position="71"/>
    </location>
</feature>
<evidence type="ECO:0000313" key="3">
    <source>
        <dbReference type="Proteomes" id="UP000005089"/>
    </source>
</evidence>
<dbReference type="Pfam" id="PF01381">
    <property type="entry name" value="HTH_3"/>
    <property type="match status" value="1"/>
</dbReference>
<dbReference type="InterPro" id="IPR001387">
    <property type="entry name" value="Cro/C1-type_HTH"/>
</dbReference>
<dbReference type="RefSeq" id="WP_005882447.1">
    <property type="nucleotide sequence ID" value="NZ_CP019430.1"/>
</dbReference>
<dbReference type="eggNOG" id="COG1396">
    <property type="taxonomic scope" value="Bacteria"/>
</dbReference>
<dbReference type="SMART" id="SM00530">
    <property type="entry name" value="HTH_XRE"/>
    <property type="match status" value="1"/>
</dbReference>
<sequence>MAHPIHSYPYNLLAELLIARRQELGLLQTEVAERLNKPQSFVSKYENVGRRLDVIELIAVLKALDMTPYEFFDLFLSKIDKKKLPSDFLI</sequence>
<dbReference type="CDD" id="cd00093">
    <property type="entry name" value="HTH_XRE"/>
    <property type="match status" value="1"/>
</dbReference>
<dbReference type="OrthoDB" id="9803379at2"/>
<evidence type="ECO:0000259" key="1">
    <source>
        <dbReference type="PROSITE" id="PS50943"/>
    </source>
</evidence>
<dbReference type="STRING" id="847.BRW83_0159"/>
<organism evidence="2 3">
    <name type="scientific">Oxalobacter formigenes OXCC13</name>
    <dbReference type="NCBI Taxonomy" id="556269"/>
    <lineage>
        <taxon>Bacteria</taxon>
        <taxon>Pseudomonadati</taxon>
        <taxon>Pseudomonadota</taxon>
        <taxon>Betaproteobacteria</taxon>
        <taxon>Burkholderiales</taxon>
        <taxon>Oxalobacteraceae</taxon>
        <taxon>Oxalobacter</taxon>
    </lineage>
</organism>
<proteinExistence type="predicted"/>
<dbReference type="InterPro" id="IPR010982">
    <property type="entry name" value="Lambda_DNA-bd_dom_sf"/>
</dbReference>
<keyword evidence="3" id="KW-1185">Reference proteome</keyword>
<keyword evidence="2" id="KW-0238">DNA-binding</keyword>
<reference evidence="2 3" key="1">
    <citation type="submission" date="2009-02" db="EMBL/GenBank/DDBJ databases">
        <title>The Genome Sequence of Oxalobacter formigenes OXCC13.</title>
        <authorList>
            <consortium name="The Broad Institute Genome Sequencing Platform"/>
            <person name="Ward D."/>
            <person name="Young S.K."/>
            <person name="Kodira C.D."/>
            <person name="Zeng Q."/>
            <person name="Koehrsen M."/>
            <person name="Alvarado L."/>
            <person name="Berlin A."/>
            <person name="Borenstein D."/>
            <person name="Chen Z."/>
            <person name="Engels R."/>
            <person name="Freedman E."/>
            <person name="Gellesch M."/>
            <person name="Goldberg J."/>
            <person name="Griggs A."/>
            <person name="Gujja S."/>
            <person name="Heiman D."/>
            <person name="Hepburn T."/>
            <person name="Howarth C."/>
            <person name="Jen D."/>
            <person name="Larson L."/>
            <person name="Lewis B."/>
            <person name="Mehta T."/>
            <person name="Park D."/>
            <person name="Pearson M."/>
            <person name="Roberts A."/>
            <person name="Saif S."/>
            <person name="Shea T."/>
            <person name="Shenoy N."/>
            <person name="Sisk P."/>
            <person name="Stolte C."/>
            <person name="Sykes S."/>
            <person name="Walk T."/>
            <person name="White J."/>
            <person name="Yandava C."/>
            <person name="Allison M.J."/>
            <person name="Lander E."/>
            <person name="Nusbaum C."/>
            <person name="Galagan J."/>
            <person name="Birren B."/>
        </authorList>
    </citation>
    <scope>NUCLEOTIDE SEQUENCE [LARGE SCALE GENOMIC DNA]</scope>
    <source>
        <strain evidence="2 3">OXCC13</strain>
    </source>
</reference>
<dbReference type="Proteomes" id="UP000005089">
    <property type="component" value="Unassembled WGS sequence"/>
</dbReference>
<dbReference type="AlphaFoldDB" id="C3XCG8"/>
<protein>
    <submittedName>
        <fullName evidence="2">DNA-binding helix-turn-helix protein</fullName>
    </submittedName>
</protein>
<dbReference type="SUPFAM" id="SSF47413">
    <property type="entry name" value="lambda repressor-like DNA-binding domains"/>
    <property type="match status" value="1"/>
</dbReference>
<dbReference type="PROSITE" id="PS50943">
    <property type="entry name" value="HTH_CROC1"/>
    <property type="match status" value="1"/>
</dbReference>
<dbReference type="Gene3D" id="1.10.260.40">
    <property type="entry name" value="lambda repressor-like DNA-binding domains"/>
    <property type="match status" value="1"/>
</dbReference>
<accession>C3XCG8</accession>
<dbReference type="GeneID" id="77134069"/>